<keyword evidence="2" id="KW-0472">Membrane</keyword>
<dbReference type="Proteomes" id="UP000807371">
    <property type="component" value="Unassembled WGS sequence"/>
</dbReference>
<name>A0ABS0NTK4_9ACTN</name>
<keyword evidence="4" id="KW-1185">Reference proteome</keyword>
<feature type="transmembrane region" description="Helical" evidence="2">
    <location>
        <begin position="156"/>
        <end position="186"/>
    </location>
</feature>
<protein>
    <recommendedName>
        <fullName evidence="5">Membrane protein YczE</fullName>
    </recommendedName>
</protein>
<feature type="transmembrane region" description="Helical" evidence="2">
    <location>
        <begin position="56"/>
        <end position="74"/>
    </location>
</feature>
<feature type="transmembrane region" description="Helical" evidence="2">
    <location>
        <begin position="114"/>
        <end position="135"/>
    </location>
</feature>
<dbReference type="InterPro" id="IPR038750">
    <property type="entry name" value="YczE/YyaS-like"/>
</dbReference>
<dbReference type="PANTHER" id="PTHR40078:SF1">
    <property type="entry name" value="INTEGRAL MEMBRANE PROTEIN"/>
    <property type="match status" value="1"/>
</dbReference>
<organism evidence="3 4">
    <name type="scientific">Streptomyces pactum</name>
    <dbReference type="NCBI Taxonomy" id="68249"/>
    <lineage>
        <taxon>Bacteria</taxon>
        <taxon>Bacillati</taxon>
        <taxon>Actinomycetota</taxon>
        <taxon>Actinomycetes</taxon>
        <taxon>Kitasatosporales</taxon>
        <taxon>Streptomycetaceae</taxon>
        <taxon>Streptomyces</taxon>
    </lineage>
</organism>
<keyword evidence="2" id="KW-0812">Transmembrane</keyword>
<dbReference type="RefSeq" id="WP_197992351.1">
    <property type="nucleotide sequence ID" value="NZ_JACYXC010000002.1"/>
</dbReference>
<dbReference type="Pfam" id="PF19700">
    <property type="entry name" value="DUF6198"/>
    <property type="match status" value="1"/>
</dbReference>
<evidence type="ECO:0000256" key="1">
    <source>
        <dbReference type="SAM" id="MobiDB-lite"/>
    </source>
</evidence>
<gene>
    <name evidence="3" type="ORF">IHE55_28730</name>
</gene>
<feature type="transmembrane region" description="Helical" evidence="2">
    <location>
        <begin position="16"/>
        <end position="36"/>
    </location>
</feature>
<accession>A0ABS0NTK4</accession>
<feature type="transmembrane region" description="Helical" evidence="2">
    <location>
        <begin position="81"/>
        <end position="102"/>
    </location>
</feature>
<reference evidence="3 4" key="1">
    <citation type="submission" date="2020-09" db="EMBL/GenBank/DDBJ databases">
        <title>Biosynthesis of the nuclear factor of activated T cells inhibitor NFAT-133 and its congeners in Streptomyces pactum.</title>
        <authorList>
            <person name="Zhou W."/>
            <person name="Posri P."/>
            <person name="Abugrain M.E."/>
            <person name="Weisberg A.J."/>
            <person name="Chang J.H."/>
            <person name="Mahmud T."/>
        </authorList>
    </citation>
    <scope>NUCLEOTIDE SEQUENCE [LARGE SCALE GENOMIC DNA]</scope>
    <source>
        <strain evidence="3 4">ATCC 27456</strain>
    </source>
</reference>
<dbReference type="PANTHER" id="PTHR40078">
    <property type="entry name" value="INTEGRAL MEMBRANE PROTEIN-RELATED"/>
    <property type="match status" value="1"/>
</dbReference>
<dbReference type="EMBL" id="JACYXC010000002">
    <property type="protein sequence ID" value="MBH5338549.1"/>
    <property type="molecule type" value="Genomic_DNA"/>
</dbReference>
<evidence type="ECO:0000313" key="4">
    <source>
        <dbReference type="Proteomes" id="UP000807371"/>
    </source>
</evidence>
<feature type="region of interest" description="Disordered" evidence="1">
    <location>
        <begin position="206"/>
        <end position="235"/>
    </location>
</feature>
<evidence type="ECO:0000256" key="2">
    <source>
        <dbReference type="SAM" id="Phobius"/>
    </source>
</evidence>
<evidence type="ECO:0000313" key="3">
    <source>
        <dbReference type="EMBL" id="MBH5338549.1"/>
    </source>
</evidence>
<proteinExistence type="predicted"/>
<evidence type="ECO:0008006" key="5">
    <source>
        <dbReference type="Google" id="ProtNLM"/>
    </source>
</evidence>
<keyword evidence="2" id="KW-1133">Transmembrane helix</keyword>
<comment type="caution">
    <text evidence="3">The sequence shown here is derived from an EMBL/GenBank/DDBJ whole genome shotgun (WGS) entry which is preliminary data.</text>
</comment>
<sequence>MSTPPAPRSPRPARRLVHLYAGLVLYGVSMAMQLRAALGLDPWDVFHQGITERTPLSFGTVTILVGAAVLLLWIPLRQRPGLGTVSNVLVIGLVVDGTLWLTPELDALAARIPLLVAAIVLNGVATGLYISAHYGPGPRDGLMTGLHRRTGRSIRLVRTGIEVVVLATGWLLGGTVGVGTVLYALAIGPLSQFFLRVFEIPGTQEAASPVVARSIPKSSEPDTEGEPENPTVDRR</sequence>